<dbReference type="InParanoid" id="A0A1Y1ULG8"/>
<dbReference type="InterPro" id="IPR048318">
    <property type="entry name" value="ATG5_UblB"/>
</dbReference>
<dbReference type="GO" id="GO:0015031">
    <property type="term" value="P:protein transport"/>
    <property type="evidence" value="ECO:0007669"/>
    <property type="project" value="UniProtKB-KW"/>
</dbReference>
<evidence type="ECO:0000256" key="12">
    <source>
        <dbReference type="RuleBase" id="RU361202"/>
    </source>
</evidence>
<evidence type="ECO:0000313" key="17">
    <source>
        <dbReference type="EMBL" id="ORX38891.1"/>
    </source>
</evidence>
<evidence type="ECO:0000313" key="18">
    <source>
        <dbReference type="Proteomes" id="UP000193218"/>
    </source>
</evidence>
<dbReference type="GO" id="GO:0005776">
    <property type="term" value="C:autophagosome"/>
    <property type="evidence" value="ECO:0007669"/>
    <property type="project" value="TreeGrafter"/>
</dbReference>
<dbReference type="PANTHER" id="PTHR13040:SF2">
    <property type="entry name" value="AUTOPHAGY PROTEIN 5"/>
    <property type="match status" value="1"/>
</dbReference>
<comment type="subcellular location">
    <subcellularLocation>
        <location evidence="1 12">Preautophagosomal structure membrane</location>
        <topology evidence="1 12">Peripheral membrane protein</topology>
    </subcellularLocation>
</comment>
<dbReference type="InterPro" id="IPR048939">
    <property type="entry name" value="ATG5_UblA"/>
</dbReference>
<evidence type="ECO:0000256" key="4">
    <source>
        <dbReference type="ARBA" id="ARBA00015616"/>
    </source>
</evidence>
<feature type="domain" description="Autophagy protein ATG5 UblA" evidence="16">
    <location>
        <begin position="64"/>
        <end position="153"/>
    </location>
</feature>
<dbReference type="Gene3D" id="3.10.20.90">
    <property type="entry name" value="Phosphatidylinositol 3-kinase Catalytic Subunit, Chain A, domain 1"/>
    <property type="match status" value="1"/>
</dbReference>
<dbReference type="Gene3D" id="1.10.246.190">
    <property type="entry name" value="Autophagy protein Apg5, helix rich domain"/>
    <property type="match status" value="1"/>
</dbReference>
<comment type="similarity">
    <text evidence="2 12">Belongs to the ATG5 family.</text>
</comment>
<dbReference type="FunCoup" id="A0A1Y1ULG8">
    <property type="interactions" value="197"/>
</dbReference>
<keyword evidence="8" id="KW-0653">Protein transport</keyword>
<proteinExistence type="inferred from homology"/>
<organism evidence="17 18">
    <name type="scientific">Kockovaella imperatae</name>
    <dbReference type="NCBI Taxonomy" id="4999"/>
    <lineage>
        <taxon>Eukaryota</taxon>
        <taxon>Fungi</taxon>
        <taxon>Dikarya</taxon>
        <taxon>Basidiomycota</taxon>
        <taxon>Agaricomycotina</taxon>
        <taxon>Tremellomycetes</taxon>
        <taxon>Tremellales</taxon>
        <taxon>Cuniculitremaceae</taxon>
        <taxon>Kockovaella</taxon>
    </lineage>
</organism>
<dbReference type="Gene3D" id="3.10.20.620">
    <property type="match status" value="1"/>
</dbReference>
<evidence type="ECO:0000256" key="9">
    <source>
        <dbReference type="ARBA" id="ARBA00023006"/>
    </source>
</evidence>
<evidence type="ECO:0000256" key="1">
    <source>
        <dbReference type="ARBA" id="ARBA00004623"/>
    </source>
</evidence>
<dbReference type="Pfam" id="PF04106">
    <property type="entry name" value="ATG5_UblB"/>
    <property type="match status" value="1"/>
</dbReference>
<dbReference type="GO" id="GO:0019776">
    <property type="term" value="F:Atg8-family ligase activity"/>
    <property type="evidence" value="ECO:0007669"/>
    <property type="project" value="TreeGrafter"/>
</dbReference>
<keyword evidence="9 12" id="KW-0072">Autophagy</keyword>
<evidence type="ECO:0000256" key="5">
    <source>
        <dbReference type="ARBA" id="ARBA00022448"/>
    </source>
</evidence>
<evidence type="ECO:0000256" key="7">
    <source>
        <dbReference type="ARBA" id="ARBA00022843"/>
    </source>
</evidence>
<dbReference type="GO" id="GO:0034727">
    <property type="term" value="P:piecemeal microautophagy of the nucleus"/>
    <property type="evidence" value="ECO:0007669"/>
    <property type="project" value="TreeGrafter"/>
</dbReference>
<feature type="region of interest" description="Disordered" evidence="13">
    <location>
        <begin position="271"/>
        <end position="296"/>
    </location>
</feature>
<evidence type="ECO:0000256" key="2">
    <source>
        <dbReference type="ARBA" id="ARBA00006910"/>
    </source>
</evidence>
<evidence type="ECO:0000256" key="10">
    <source>
        <dbReference type="ARBA" id="ARBA00023136"/>
    </source>
</evidence>
<dbReference type="FunFam" id="1.10.246.190:FF:000003">
    <property type="entry name" value="Autophagy protein 5"/>
    <property type="match status" value="1"/>
</dbReference>
<dbReference type="RefSeq" id="XP_021872754.1">
    <property type="nucleotide sequence ID" value="XM_022012411.1"/>
</dbReference>
<sequence>MTRVSRLDLLPLNNNLFSRELEERERRLGQAHLDTFSFRSSLAAFAMSTHSAQSSTNLFRRLAWQSSIHLFIRLADGEPGAGSGSDRYYMQAPRHSYLPLLLPEIRENLVELALDDQQLADTDEKDWWFEEEVEEGSSVFVSQGPCRWHWPLDLIELYSFISRSAASSSDPTASSSTSASSSKSRPLRLLLHLSNPPADKLLLNNTVEACKTQYINQVKEADFVRWRNTTKVTNLRRADLEAGWDGIVQDDYDLYMRMASRILPLPIAAGAPSPSIPSRPPSTDPGSSGPSKPESAYTTRALPVKLYLPDNAPVIQEVVPPMTADGMPLSILALLRQHLPLLFPALNEKGSPYDLAIPVAQGIEIPPEAEVAWLSACMCGVDGWLRIGIQLRAA</sequence>
<keyword evidence="6 12" id="KW-1017">Isopeptide bond</keyword>
<dbReference type="STRING" id="4999.A0A1Y1ULG8"/>
<dbReference type="GO" id="GO:0044233">
    <property type="term" value="C:mitochondria-associated endoplasmic reticulum membrane contact site"/>
    <property type="evidence" value="ECO:0007669"/>
    <property type="project" value="TreeGrafter"/>
</dbReference>
<keyword evidence="7 12" id="KW-0832">Ubl conjugation</keyword>
<dbReference type="PANTHER" id="PTHR13040">
    <property type="entry name" value="AUTOPHAGY PROTEIN 5"/>
    <property type="match status" value="1"/>
</dbReference>
<dbReference type="OrthoDB" id="272162at2759"/>
<evidence type="ECO:0000256" key="11">
    <source>
        <dbReference type="ARBA" id="ARBA00024770"/>
    </source>
</evidence>
<feature type="compositionally biased region" description="Pro residues" evidence="13">
    <location>
        <begin position="274"/>
        <end position="283"/>
    </location>
</feature>
<evidence type="ECO:0000256" key="6">
    <source>
        <dbReference type="ARBA" id="ARBA00022499"/>
    </source>
</evidence>
<dbReference type="GO" id="GO:0034045">
    <property type="term" value="C:phagophore assembly site membrane"/>
    <property type="evidence" value="ECO:0007669"/>
    <property type="project" value="UniProtKB-SubCell"/>
</dbReference>
<dbReference type="GO" id="GO:0061908">
    <property type="term" value="C:phagophore"/>
    <property type="evidence" value="ECO:0007669"/>
    <property type="project" value="TreeGrafter"/>
</dbReference>
<comment type="function">
    <text evidence="11">Involved in cytoplasm to vacuole transport (Cvt) and autophagic vesicle formation. Autophagy is essential for maintenance of amino acid levels and protein synthesis under nitrogen starvation. Required for selective autophagic degradation of the nucleus (nucleophagy). Also required for mitophagy, which eliminates defective or superfluous mitochondria in order to fulfill cellular energy requirements and prevent excess ROS production. Conjugation with ATG12, through a ubiquitin-like conjugating system involving ATG7 as an E1-like activating enzyme and ATG10 as an E2-like conjugating enzyme, is essential for its function. The ATG12-ATG5 conjugate acts as an E3-like enzyme which is required for lipidation of ATG8 and ATG8 association to the vesicle membranes.</text>
</comment>
<gene>
    <name evidence="17" type="ORF">BD324DRAFT_296883</name>
</gene>
<keyword evidence="10 12" id="KW-0472">Membrane</keyword>
<dbReference type="FunFam" id="3.10.20.90:FF:000347">
    <property type="entry name" value="Autophagy protein 5"/>
    <property type="match status" value="1"/>
</dbReference>
<evidence type="ECO:0000256" key="8">
    <source>
        <dbReference type="ARBA" id="ARBA00022927"/>
    </source>
</evidence>
<dbReference type="GO" id="GO:0000422">
    <property type="term" value="P:autophagy of mitochondrion"/>
    <property type="evidence" value="ECO:0007669"/>
    <property type="project" value="TreeGrafter"/>
</dbReference>
<comment type="subunit">
    <text evidence="3 12">Conjugated with ATG12.</text>
</comment>
<dbReference type="GeneID" id="33554219"/>
<dbReference type="GO" id="GO:0034274">
    <property type="term" value="C:Atg12-Atg5-Atg16 complex"/>
    <property type="evidence" value="ECO:0007669"/>
    <property type="project" value="TreeGrafter"/>
</dbReference>
<dbReference type="EMBL" id="NBSH01000003">
    <property type="protein sequence ID" value="ORX38891.1"/>
    <property type="molecule type" value="Genomic_DNA"/>
</dbReference>
<accession>A0A1Y1ULG8</accession>
<feature type="domain" description="Autophagy protein ATG5 UblB" evidence="14">
    <location>
        <begin position="302"/>
        <end position="389"/>
    </location>
</feature>
<protein>
    <recommendedName>
        <fullName evidence="4 12">Autophagy protein 5</fullName>
    </recommendedName>
</protein>
<dbReference type="InterPro" id="IPR007239">
    <property type="entry name" value="Atg5"/>
</dbReference>
<dbReference type="InterPro" id="IPR042527">
    <property type="entry name" value="Atg5_UblA_dom_sf"/>
</dbReference>
<keyword evidence="5 12" id="KW-0813">Transport</keyword>
<reference evidence="17 18" key="1">
    <citation type="submission" date="2017-03" db="EMBL/GenBank/DDBJ databases">
        <title>Widespread Adenine N6-methylation of Active Genes in Fungi.</title>
        <authorList>
            <consortium name="DOE Joint Genome Institute"/>
            <person name="Mondo S.J."/>
            <person name="Dannebaum R.O."/>
            <person name="Kuo R.C."/>
            <person name="Louie K.B."/>
            <person name="Bewick A.J."/>
            <person name="Labutti K."/>
            <person name="Haridas S."/>
            <person name="Kuo A."/>
            <person name="Salamov A."/>
            <person name="Ahrendt S.R."/>
            <person name="Lau R."/>
            <person name="Bowen B.P."/>
            <person name="Lipzen A."/>
            <person name="Sullivan W."/>
            <person name="Andreopoulos W.B."/>
            <person name="Clum A."/>
            <person name="Lindquist E."/>
            <person name="Daum C."/>
            <person name="Northen T.R."/>
            <person name="Ramamoorthy G."/>
            <person name="Schmitz R.J."/>
            <person name="Gryganskyi A."/>
            <person name="Culley D."/>
            <person name="Magnuson J."/>
            <person name="James T.Y."/>
            <person name="O'Malley M.A."/>
            <person name="Stajich J.E."/>
            <person name="Spatafora J.W."/>
            <person name="Visel A."/>
            <person name="Grigoriev I.V."/>
        </authorList>
    </citation>
    <scope>NUCLEOTIDE SEQUENCE [LARGE SCALE GENOMIC DNA]</scope>
    <source>
        <strain evidence="17 18">NRRL Y-17943</strain>
    </source>
</reference>
<dbReference type="GO" id="GO:0006995">
    <property type="term" value="P:cellular response to nitrogen starvation"/>
    <property type="evidence" value="ECO:0007669"/>
    <property type="project" value="TreeGrafter"/>
</dbReference>
<dbReference type="Proteomes" id="UP000193218">
    <property type="component" value="Unassembled WGS sequence"/>
</dbReference>
<evidence type="ECO:0000259" key="15">
    <source>
        <dbReference type="Pfam" id="PF20637"/>
    </source>
</evidence>
<dbReference type="Pfam" id="PF20637">
    <property type="entry name" value="ATG5_HBR"/>
    <property type="match status" value="1"/>
</dbReference>
<comment type="caution">
    <text evidence="17">The sequence shown here is derived from an EMBL/GenBank/DDBJ whole genome shotgun (WGS) entry which is preliminary data.</text>
</comment>
<dbReference type="InterPro" id="IPR042526">
    <property type="entry name" value="Atg5_HR"/>
</dbReference>
<dbReference type="Pfam" id="PF20638">
    <property type="entry name" value="ATG5_UblA"/>
    <property type="match status" value="1"/>
</dbReference>
<dbReference type="InterPro" id="IPR048940">
    <property type="entry name" value="ATG5_HBR"/>
</dbReference>
<feature type="domain" description="Autophagy protein ATG5 alpha-helical bundle region" evidence="15">
    <location>
        <begin position="208"/>
        <end position="264"/>
    </location>
</feature>
<evidence type="ECO:0000256" key="3">
    <source>
        <dbReference type="ARBA" id="ARBA00011554"/>
    </source>
</evidence>
<evidence type="ECO:0000259" key="14">
    <source>
        <dbReference type="Pfam" id="PF04106"/>
    </source>
</evidence>
<evidence type="ECO:0000259" key="16">
    <source>
        <dbReference type="Pfam" id="PF20638"/>
    </source>
</evidence>
<evidence type="ECO:0000256" key="13">
    <source>
        <dbReference type="SAM" id="MobiDB-lite"/>
    </source>
</evidence>
<feature type="compositionally biased region" description="Low complexity" evidence="13">
    <location>
        <begin position="284"/>
        <end position="293"/>
    </location>
</feature>
<keyword evidence="18" id="KW-1185">Reference proteome</keyword>
<name>A0A1Y1ULG8_9TREE</name>
<dbReference type="AlphaFoldDB" id="A0A1Y1ULG8"/>